<dbReference type="InterPro" id="IPR000772">
    <property type="entry name" value="Ricin_B_lectin"/>
</dbReference>
<evidence type="ECO:0000313" key="5">
    <source>
        <dbReference type="Proteomes" id="UP000003490"/>
    </source>
</evidence>
<dbReference type="Pfam" id="PF05593">
    <property type="entry name" value="RHS_repeat"/>
    <property type="match status" value="2"/>
</dbReference>
<feature type="region of interest" description="Disordered" evidence="2">
    <location>
        <begin position="1745"/>
        <end position="1764"/>
    </location>
</feature>
<dbReference type="EMBL" id="ABCB02000021">
    <property type="protein sequence ID" value="EDO59448.1"/>
    <property type="molecule type" value="Genomic_DNA"/>
</dbReference>
<dbReference type="Pfam" id="PF20148">
    <property type="entry name" value="DUF6531"/>
    <property type="match status" value="1"/>
</dbReference>
<dbReference type="CDD" id="cd00161">
    <property type="entry name" value="beta-trefoil_Ricin-like"/>
    <property type="match status" value="3"/>
</dbReference>
<comment type="caution">
    <text evidence="4">The sequence shown here is derived from an EMBL/GenBank/DDBJ whole genome shotgun (WGS) entry which is preliminary data.</text>
</comment>
<dbReference type="SMART" id="SM00458">
    <property type="entry name" value="RICIN"/>
    <property type="match status" value="2"/>
</dbReference>
<dbReference type="PROSITE" id="PS50231">
    <property type="entry name" value="RICIN_B_LECTIN"/>
    <property type="match status" value="1"/>
</dbReference>
<proteinExistence type="predicted"/>
<reference evidence="4 5" key="1">
    <citation type="submission" date="2007-08" db="EMBL/GenBank/DDBJ databases">
        <title>Draft genome sequence of Clostridium leptum (DSM 753).</title>
        <authorList>
            <person name="Sudarsanam P."/>
            <person name="Ley R."/>
            <person name="Guruge J."/>
            <person name="Turnbaugh P.J."/>
            <person name="Mahowald M."/>
            <person name="Liep D."/>
            <person name="Gordon J."/>
        </authorList>
    </citation>
    <scope>NUCLEOTIDE SEQUENCE [LARGE SCALE GENOMIC DNA]</scope>
    <source>
        <strain evidence="4 5">DSM 753</strain>
    </source>
</reference>
<evidence type="ECO:0000259" key="3">
    <source>
        <dbReference type="SMART" id="SM00458"/>
    </source>
</evidence>
<dbReference type="eggNOG" id="COG3209">
    <property type="taxonomic scope" value="Bacteria"/>
</dbReference>
<accession>A7VY20</accession>
<dbReference type="PANTHER" id="PTHR32305:SF15">
    <property type="entry name" value="PROTEIN RHSA-RELATED"/>
    <property type="match status" value="1"/>
</dbReference>
<feature type="region of interest" description="Disordered" evidence="2">
    <location>
        <begin position="52"/>
        <end position="139"/>
    </location>
</feature>
<dbReference type="InterPro" id="IPR035992">
    <property type="entry name" value="Ricin_B-like_lectins"/>
</dbReference>
<organism evidence="4 5">
    <name type="scientific">[Clostridium] leptum DSM 753</name>
    <dbReference type="NCBI Taxonomy" id="428125"/>
    <lineage>
        <taxon>Bacteria</taxon>
        <taxon>Bacillati</taxon>
        <taxon>Bacillota</taxon>
        <taxon>Clostridia</taxon>
        <taxon>Eubacteriales</taxon>
        <taxon>Oscillospiraceae</taxon>
        <taxon>Oscillospiraceae incertae sedis</taxon>
    </lineage>
</organism>
<dbReference type="Gene3D" id="2.180.10.10">
    <property type="entry name" value="RHS repeat-associated core"/>
    <property type="match status" value="2"/>
</dbReference>
<dbReference type="SUPFAM" id="SSF50370">
    <property type="entry name" value="Ricin B-like lectins"/>
    <property type="match status" value="2"/>
</dbReference>
<dbReference type="InterPro" id="IPR006530">
    <property type="entry name" value="YD"/>
</dbReference>
<gene>
    <name evidence="4" type="ORF">CLOLEP_03496</name>
</gene>
<feature type="domain" description="Ricin B lectin" evidence="3">
    <location>
        <begin position="1435"/>
        <end position="1575"/>
    </location>
</feature>
<reference evidence="4 5" key="2">
    <citation type="submission" date="2007-08" db="EMBL/GenBank/DDBJ databases">
        <authorList>
            <person name="Fulton L."/>
            <person name="Clifton S."/>
            <person name="Fulton B."/>
            <person name="Xu J."/>
            <person name="Minx P."/>
            <person name="Pepin K.H."/>
            <person name="Johnson M."/>
            <person name="Thiruvilangam P."/>
            <person name="Bhonagiri V."/>
            <person name="Nash W.E."/>
            <person name="Wang C."/>
            <person name="Mardis E.R."/>
            <person name="Wilson R.K."/>
        </authorList>
    </citation>
    <scope>NUCLEOTIDE SEQUENCE [LARGE SCALE GENOMIC DNA]</scope>
    <source>
        <strain evidence="4 5">DSM 753</strain>
    </source>
</reference>
<dbReference type="InterPro" id="IPR056823">
    <property type="entry name" value="TEN-like_YD-shell"/>
</dbReference>
<evidence type="ECO:0000256" key="1">
    <source>
        <dbReference type="ARBA" id="ARBA00022737"/>
    </source>
</evidence>
<dbReference type="Gene3D" id="2.80.10.50">
    <property type="match status" value="3"/>
</dbReference>
<dbReference type="InterPro" id="IPR050708">
    <property type="entry name" value="T6SS_VgrG/RHS"/>
</dbReference>
<dbReference type="PANTHER" id="PTHR32305">
    <property type="match status" value="1"/>
</dbReference>
<dbReference type="eggNOG" id="COG3533">
    <property type="taxonomic scope" value="Bacteria"/>
</dbReference>
<dbReference type="HOGENOM" id="CLU_000959_0_0_9"/>
<dbReference type="InterPro" id="IPR031325">
    <property type="entry name" value="RHS_repeat"/>
</dbReference>
<name>A7VY20_9FIRM</name>
<dbReference type="Pfam" id="PF25023">
    <property type="entry name" value="TEN_YD-shell"/>
    <property type="match status" value="1"/>
</dbReference>
<dbReference type="Proteomes" id="UP000003490">
    <property type="component" value="Unassembled WGS sequence"/>
</dbReference>
<dbReference type="Gene3D" id="2.60.120.260">
    <property type="entry name" value="Galactose-binding domain-like"/>
    <property type="match status" value="2"/>
</dbReference>
<feature type="domain" description="Ricin B lectin" evidence="3">
    <location>
        <begin position="1640"/>
        <end position="1773"/>
    </location>
</feature>
<dbReference type="InterPro" id="IPR022385">
    <property type="entry name" value="Rhs_assc_core"/>
</dbReference>
<dbReference type="NCBIfam" id="TIGR01643">
    <property type="entry name" value="YD_repeat_2x"/>
    <property type="match status" value="3"/>
</dbReference>
<feature type="compositionally biased region" description="Low complexity" evidence="2">
    <location>
        <begin position="90"/>
        <end position="109"/>
    </location>
</feature>
<dbReference type="InterPro" id="IPR045351">
    <property type="entry name" value="DUF6531"/>
</dbReference>
<feature type="compositionally biased region" description="Low complexity" evidence="2">
    <location>
        <begin position="116"/>
        <end position="130"/>
    </location>
</feature>
<sequence>MLNIYINLLRGFVMKKNAGFKATAVLLSFLLVLQISPITAWADELNSSASETVSSQLPSGEAEGGSASDFQEPGVSSEIPGTASSRENSSVEGTASSETASETVSEQESGPSSDTEASSQEASGSQAEASGPEKETTPESLEELVASVLVTNGNENPINEPDLASQYGYELPPAEEKETYEILGEDTSLREESIKYFRLKDGGYLAAGYPVPVHYEDKETGEFLEINNDLEKIAIDGETYYTNADNPFEVSLPENLSAGQPIIVSQDENSIGLTYLPNEDGHEEAAADSGILAARPQKPAASALAEGNIQITNRVGAAKTSAQPLTRAVTEEQRIEAANETMQKAEKVESKALYETEPNISFEYHVVGNYLKENIVIREKSVLEPFRFELDTNGMTAELQENRSVLIFNEAEEETAFLMNAPFMYDAAGARTSEVEVTLTETANGYLYTMTPSEEWLSDPARAYPVTIDPHIEKITSYANVKDTTVSFKTRGATVGASSLESSAEIAYLKVGRQYNGNELGAAVYFAVPSNIPKSARIVQATMDVAGYRGGLSTCPSDTQINAYRITSDWNVGNIKENKVLYTDSSPKTPSYDSAALDYFIYNDSAEPSNPWKEIDITRAVQEWVNGTPNYGILLRGVNLPSSGDRLARFYDSDNGVENSDPQYAFWYRDTSGLEDYWSYHSHSAGIAGNGYLNDFNGNLVFIHDDASTVSDLMPATVSHVYNSSASNEASRFGNGWRLNVMQTLEAVKSGSGVDPAQYPYVYTDGDGTKHYFYKDTKDGNKIKDEDGMGMEYSAYPNPTYDLKHQITLKDKTKLIFGTDSYLRRIIDTNGNTIQFQYGPRSDGNFLGYITDAVGNRIIMTYTSDYSKLTKITDESTGRVTSFQYDSAGNLTSITHSDGGQAAYTYYGKLLNSVTDPTGYGMRYYYLGNTFRVYKIQERYNGAVSQSMELDFSKVNQTTFTTHGMDGNYDTEGDNQVITYQFDNFGHPVAVQDQDGNANKYQYDTDDEKEPHKLMKASSMQKPVLNLLADYNMDSTWKTAHNGSSAYTITKKTDTGHLGNTSYEVTRNDANGVSAIYQTLTLSKGTYTLSAYLKSKDVGAAHDEETGAGIWVAQKNSSGETIKVDMERSLTGTTDSEFDNGWVRLTLTFTVAENNTKAEVFAGIANTTGTVWIDSIQLETGEVANKLNLIKNSGFQSTTNGKLDHWSFSETPAGSGVGSPPSYTQAALINPTISGRPKFSQAINVQGKEGDVYSLSGWASTTGAKPGGEFRIAAAFIFDGAPAQWFTAPFNESVTGWQFANGIGVADDGDPTTTRTYSAIHVYVFYKDQLNPVYIDNLQLVKDNGQSYVYDDDGNVTTSADAAEESKFNYDDHSNLKQMVDVSGNHFGYYYDNKQNLTSAKNSDGVTYAFTYNSKGQPTESATFSNSYLSGIKNTGVYRIRNGLSGKYLEVKGAIDANGTKVQQYQYNGGANQIWKLVKDKEGTYRIYTKLGGGTRCIGIDLGAATAGGSAVISGPSDRDWQRFTLEYRASGGYRIVPKHAPNMALALASSGTGNSIFVVLQPKADKKEQIWYFEEVGATLSEAPTSGNSYAFRSMLTGLYMDVKRISTEDNTLINQYYYSDSGGKNQKFTLETVPGQDGWFYIHSGTNYDKVLQVTTALVDGNKTVRQFGKDGGDDQKFSFTKNSDGTYRITCKAYPGESIGVPGDSFSLSVTLVSTAHSASRGKEWILEKTLTMPSSASYTSDGRHISSVTDSRGTKTSYTYDSKNRMNTGVTIGSGSDAQSTSYAYDGLDRVTSVSSGGSTAGYGYEDYRLSTITHNGFSYTFGYDGYGNNTSVAVGGRTLTTNTFNLQAGLPTGSTYGNGDTVTYSYDNKERLVGKSFNGTPAVSYKYDAMGSLVETEDLLNNISFKTQYDLINRITGVTSSDGGEYRISYDNQNRIDATLEKIAGVTLKNEYQYSDTSIIEGVKLNGSQILTYDWDDLTRMTSRTLKLTAPFTTQYTYLKGSNAGGETMLVAGLKNGGETLSYTYDQFGNITSVSKNGTVVESYEYDGLNQLVKVTNGANVTEYAYDAGGNLTSVKLNGEVQDTYGYTDAGWKDLLTSFNGQAITYDEIGNPLAYRDGYAFTWQYGRRLSSISHNGDSISYTYNPDGIRTSKTVNGTTTKYHVMNGTLLGQTKGNDTIVFLYDEKGNKYGFDYNGTKYYYIFNVQGDVIGILNQSGTQIVSYQYDPWGKVLSVSGSEASTIGQFNPIRYRGYYYDTETGFYYLQSRYYDPTTRRFLNADGIVGANQDAICYNLFAYCSNNPIMLTDESGNRVNMALFNKSKIRKSAESAIPLQTSPQLPPLQQFGAELYQDVVNFNINNTSEEKVIESNWVSAYKGKVVIRHPIKGLSSMSLGVIFLNKNETEYNTVRHEYGHCVQLDEVGMLKYLVFVAGPSVKGYWSGLSDSAYYSQPWEYGADMYGGVDRGDGYYEDSTLVNHLMYWDMVKKISFKAPIRKWP</sequence>
<dbReference type="Pfam" id="PF14200">
    <property type="entry name" value="RicinB_lectin_2"/>
    <property type="match status" value="2"/>
</dbReference>
<evidence type="ECO:0000313" key="4">
    <source>
        <dbReference type="EMBL" id="EDO59448.1"/>
    </source>
</evidence>
<keyword evidence="1" id="KW-0677">Repeat</keyword>
<evidence type="ECO:0000256" key="2">
    <source>
        <dbReference type="SAM" id="MobiDB-lite"/>
    </source>
</evidence>
<dbReference type="NCBIfam" id="TIGR03696">
    <property type="entry name" value="Rhs_assc_core"/>
    <property type="match status" value="1"/>
</dbReference>
<protein>
    <submittedName>
        <fullName evidence="4">RHS repeat-associated core domain protein</fullName>
    </submittedName>
</protein>